<reference evidence="1 2" key="1">
    <citation type="submission" date="2019-04" db="EMBL/GenBank/DDBJ databases">
        <title>Comparative genomics and transcriptomics to analyze fruiting body development in filamentous ascomycetes.</title>
        <authorList>
            <consortium name="DOE Joint Genome Institute"/>
            <person name="Lutkenhaus R."/>
            <person name="Traeger S."/>
            <person name="Breuer J."/>
            <person name="Kuo A."/>
            <person name="Lipzen A."/>
            <person name="Pangilinan J."/>
            <person name="Dilworth D."/>
            <person name="Sandor L."/>
            <person name="Poggeler S."/>
            <person name="Barry K."/>
            <person name="Grigoriev I.V."/>
            <person name="Nowrousian M."/>
        </authorList>
    </citation>
    <scope>NUCLEOTIDE SEQUENCE [LARGE SCALE GENOMIC DNA]</scope>
    <source>
        <strain evidence="1 2">CBS 389.68</strain>
    </source>
</reference>
<name>A0A4S2N0C9_9PEZI</name>
<protein>
    <submittedName>
        <fullName evidence="1">Uncharacterized protein</fullName>
    </submittedName>
</protein>
<keyword evidence="2" id="KW-1185">Reference proteome</keyword>
<dbReference type="EMBL" id="ML220115">
    <property type="protein sequence ID" value="TGZ82542.1"/>
    <property type="molecule type" value="Genomic_DNA"/>
</dbReference>
<accession>A0A4S2N0C9</accession>
<dbReference type="AlphaFoldDB" id="A0A4S2N0C9"/>
<dbReference type="Proteomes" id="UP000298138">
    <property type="component" value="Unassembled WGS sequence"/>
</dbReference>
<evidence type="ECO:0000313" key="2">
    <source>
        <dbReference type="Proteomes" id="UP000298138"/>
    </source>
</evidence>
<organism evidence="1 2">
    <name type="scientific">Ascodesmis nigricans</name>
    <dbReference type="NCBI Taxonomy" id="341454"/>
    <lineage>
        <taxon>Eukaryota</taxon>
        <taxon>Fungi</taxon>
        <taxon>Dikarya</taxon>
        <taxon>Ascomycota</taxon>
        <taxon>Pezizomycotina</taxon>
        <taxon>Pezizomycetes</taxon>
        <taxon>Pezizales</taxon>
        <taxon>Ascodesmidaceae</taxon>
        <taxon>Ascodesmis</taxon>
    </lineage>
</organism>
<gene>
    <name evidence="1" type="ORF">EX30DRAFT_370621</name>
</gene>
<proteinExistence type="predicted"/>
<evidence type="ECO:0000313" key="1">
    <source>
        <dbReference type="EMBL" id="TGZ82542.1"/>
    </source>
</evidence>
<sequence length="217" mass="24161">MTLPRFSEPNEWGLAANGPPTLLHDSVVFQFGVDEHVSPDTQRSLQRRPGKKEKFWDVTSLVEEHISSLLHQMGPLHFFMTPFLGGATEYSGSYPKWDPSIFFDPVPFGLDHHISPNLQPIVSSNTGRDSEERLWGPNPPVQDPVLFLRVTKAGLTPLDGFASTVSRERKGVVVLKRALSTLMRFAGVVVVVVEPSSSTRTGGEKVDPIYFQLCMIF</sequence>
<dbReference type="InParanoid" id="A0A4S2N0C9"/>